<dbReference type="GO" id="GO:0016279">
    <property type="term" value="F:protein-lysine N-methyltransferase activity"/>
    <property type="evidence" value="ECO:0007669"/>
    <property type="project" value="UniProtKB-UniRule"/>
</dbReference>
<dbReference type="InterPro" id="IPR011383">
    <property type="entry name" value="N-lys_methylase_SETD6"/>
</dbReference>
<keyword evidence="1 4" id="KW-0489">Methyltransferase</keyword>
<comment type="subcellular location">
    <subcellularLocation>
        <location evidence="4">Nucleus</location>
    </subcellularLocation>
</comment>
<dbReference type="PROSITE" id="PS50280">
    <property type="entry name" value="SET"/>
    <property type="match status" value="1"/>
</dbReference>
<dbReference type="EC" id="2.1.1.-" evidence="4"/>
<dbReference type="InterPro" id="IPR036464">
    <property type="entry name" value="Rubisco_LSMT_subst-bd_sf"/>
</dbReference>
<evidence type="ECO:0000256" key="4">
    <source>
        <dbReference type="PIRNR" id="PIRNR011771"/>
    </source>
</evidence>
<reference evidence="6" key="1">
    <citation type="submission" date="2021-08" db="EMBL/GenBank/DDBJ databases">
        <title>WGS assembly of Ceratopteris richardii.</title>
        <authorList>
            <person name="Marchant D.B."/>
            <person name="Chen G."/>
            <person name="Jenkins J."/>
            <person name="Shu S."/>
            <person name="Leebens-Mack J."/>
            <person name="Grimwood J."/>
            <person name="Schmutz J."/>
            <person name="Soltis P."/>
            <person name="Soltis D."/>
            <person name="Chen Z.-H."/>
        </authorList>
    </citation>
    <scope>NUCLEOTIDE SEQUENCE</scope>
    <source>
        <strain evidence="6">Whitten #5841</strain>
        <tissue evidence="6">Leaf</tissue>
    </source>
</reference>
<evidence type="ECO:0000256" key="2">
    <source>
        <dbReference type="ARBA" id="ARBA00022679"/>
    </source>
</evidence>
<organism evidence="6 7">
    <name type="scientific">Ceratopteris richardii</name>
    <name type="common">Triangle waterfern</name>
    <dbReference type="NCBI Taxonomy" id="49495"/>
    <lineage>
        <taxon>Eukaryota</taxon>
        <taxon>Viridiplantae</taxon>
        <taxon>Streptophyta</taxon>
        <taxon>Embryophyta</taxon>
        <taxon>Tracheophyta</taxon>
        <taxon>Polypodiopsida</taxon>
        <taxon>Polypodiidae</taxon>
        <taxon>Polypodiales</taxon>
        <taxon>Pteridineae</taxon>
        <taxon>Pteridaceae</taxon>
        <taxon>Parkerioideae</taxon>
        <taxon>Ceratopteris</taxon>
    </lineage>
</organism>
<dbReference type="Proteomes" id="UP000825935">
    <property type="component" value="Chromosome 15"/>
</dbReference>
<keyword evidence="7" id="KW-1185">Reference proteome</keyword>
<dbReference type="PANTHER" id="PTHR13271:SF34">
    <property type="entry name" value="N-LYSINE METHYLTRANSFERASE SETD6"/>
    <property type="match status" value="1"/>
</dbReference>
<evidence type="ECO:0000259" key="5">
    <source>
        <dbReference type="PROSITE" id="PS50280"/>
    </source>
</evidence>
<sequence>MYQSHLTRRSLRSFTRWMESRNIRLSDGLNIVKGEKCGIVCDELGVTAACDLQEGEVIAIIPKDACLTLRTTGAANLLNDAQLSGGLGLVVALMYERSRGEASPWFPYLNLLPLCHKALPIVWESDEIHNFLLGTELHSVILEDRKLIEEDWRECIWPLTQEYPTEFPEEHFSLEHYFSAKTLVSSRSFEVDDYHGYGMVPVADLFNHKTNNEDVHVMDEPNLCIIDESVSTSDRHPVEEESNYLGCSFIDNLTNAQHHSCSTIKERNDQCRNEVLEIVLVRDVPMGSEIFNTYGELSNASLLHRHGFTEPDNPFDIVNIDYVLVMQYCTSFFSKCHVRNRIRFWRKYGCAPLTSQASEYFEIEASGKPQPELLFLLYIMHLPEKDVLAAEVALHELDTAVKADCAMNWEMKAWKTFFDFPANHLKRARCNRYTWSKSEGEIDSCIMFFFTSNVCESLIWLSEKRDQAYGQATLEEDLKLLEDARQRDNEKLFHALYLRVSERSILRRLCHHSFEELKKNRSQKRDDCLLHQKDAYTRKNMPREY</sequence>
<dbReference type="Gene3D" id="3.90.1410.10">
    <property type="entry name" value="set domain protein methyltransferase, domain 1"/>
    <property type="match status" value="1"/>
</dbReference>
<comment type="similarity">
    <text evidence="4">Belongs to the class V-like SAM-binding methyltransferase superfamily. Histone-lysine methyltransferase family. SETD6 subfamily.</text>
</comment>
<dbReference type="Gene3D" id="3.90.1420.10">
    <property type="entry name" value="Rubisco LSMT, substrate-binding domain"/>
    <property type="match status" value="1"/>
</dbReference>
<name>A0A8T2T4T9_CERRI</name>
<comment type="function">
    <text evidence="4">Protein-lysine N-methyltransferase.</text>
</comment>
<gene>
    <name evidence="6" type="ORF">KP509_15G074600</name>
</gene>
<dbReference type="InterPro" id="IPR001214">
    <property type="entry name" value="SET_dom"/>
</dbReference>
<dbReference type="GO" id="GO:0032259">
    <property type="term" value="P:methylation"/>
    <property type="evidence" value="ECO:0007669"/>
    <property type="project" value="UniProtKB-KW"/>
</dbReference>
<dbReference type="OrthoDB" id="441812at2759"/>
<keyword evidence="4" id="KW-0539">Nucleus</keyword>
<protein>
    <recommendedName>
        <fullName evidence="4">N-lysine methyltransferase</fullName>
        <ecNumber evidence="4">2.1.1.-</ecNumber>
    </recommendedName>
</protein>
<evidence type="ECO:0000256" key="3">
    <source>
        <dbReference type="ARBA" id="ARBA00022691"/>
    </source>
</evidence>
<evidence type="ECO:0000313" key="7">
    <source>
        <dbReference type="Proteomes" id="UP000825935"/>
    </source>
</evidence>
<keyword evidence="3 4" id="KW-0949">S-adenosyl-L-methionine</keyword>
<dbReference type="GO" id="GO:0005634">
    <property type="term" value="C:nucleus"/>
    <property type="evidence" value="ECO:0007669"/>
    <property type="project" value="UniProtKB-SubCell"/>
</dbReference>
<dbReference type="InterPro" id="IPR046341">
    <property type="entry name" value="SET_dom_sf"/>
</dbReference>
<proteinExistence type="inferred from homology"/>
<dbReference type="AlphaFoldDB" id="A0A8T2T4T9"/>
<dbReference type="SUPFAM" id="SSF82199">
    <property type="entry name" value="SET domain"/>
    <property type="match status" value="1"/>
</dbReference>
<feature type="domain" description="SET" evidence="5">
    <location>
        <begin position="27"/>
        <end position="295"/>
    </location>
</feature>
<accession>A0A8T2T4T9</accession>
<keyword evidence="2 4" id="KW-0808">Transferase</keyword>
<comment type="caution">
    <text evidence="6">The sequence shown here is derived from an EMBL/GenBank/DDBJ whole genome shotgun (WGS) entry which is preliminary data.</text>
</comment>
<dbReference type="EMBL" id="CM035420">
    <property type="protein sequence ID" value="KAH7405535.1"/>
    <property type="molecule type" value="Genomic_DNA"/>
</dbReference>
<dbReference type="PIRSF" id="PIRSF011771">
    <property type="entry name" value="RMS1_SET"/>
    <property type="match status" value="1"/>
</dbReference>
<dbReference type="InterPro" id="IPR050600">
    <property type="entry name" value="SETD3_SETD6_MTase"/>
</dbReference>
<dbReference type="PANTHER" id="PTHR13271">
    <property type="entry name" value="UNCHARACTERIZED PUTATIVE METHYLTRANSFERASE"/>
    <property type="match status" value="1"/>
</dbReference>
<dbReference type="OMA" id="EMDNPCD"/>
<evidence type="ECO:0000313" key="6">
    <source>
        <dbReference type="EMBL" id="KAH7405535.1"/>
    </source>
</evidence>
<evidence type="ECO:0000256" key="1">
    <source>
        <dbReference type="ARBA" id="ARBA00022603"/>
    </source>
</evidence>